<evidence type="ECO:0000256" key="1">
    <source>
        <dbReference type="SAM" id="SignalP"/>
    </source>
</evidence>
<reference evidence="2" key="1">
    <citation type="submission" date="2018-01" db="EMBL/GenBank/DDBJ databases">
        <title>An insight into the sialome of Amazonian anophelines.</title>
        <authorList>
            <person name="Ribeiro J.M."/>
            <person name="Scarpassa V."/>
            <person name="Calvo E."/>
        </authorList>
    </citation>
    <scope>NUCLEOTIDE SEQUENCE</scope>
    <source>
        <tissue evidence="2">Salivary glands</tissue>
    </source>
</reference>
<protein>
    <submittedName>
        <fullName evidence="2">Putative secreted peptide</fullName>
    </submittedName>
</protein>
<dbReference type="AlphaFoldDB" id="A0A2M3ZPL1"/>
<name>A0A2M3ZPL1_9DIPT</name>
<proteinExistence type="predicted"/>
<evidence type="ECO:0000313" key="2">
    <source>
        <dbReference type="EMBL" id="MBW30459.1"/>
    </source>
</evidence>
<accession>A0A2M3ZPL1</accession>
<sequence length="118" mass="12958">MVVLLLLLLLLMMVLVPTPVSVSWQRPAVSRVRVAGSNQRDACPVRKLPQQLLLPLKQPAGTAADRSNRAVHNGNPCARYCYSFVASVRLCSPSAPWLPRASQDRRCAGRAVDPARRC</sequence>
<dbReference type="EMBL" id="GGFM01009708">
    <property type="protein sequence ID" value="MBW30459.1"/>
    <property type="molecule type" value="Transcribed_RNA"/>
</dbReference>
<feature type="signal peptide" evidence="1">
    <location>
        <begin position="1"/>
        <end position="17"/>
    </location>
</feature>
<organism evidence="2">
    <name type="scientific">Anopheles braziliensis</name>
    <dbReference type="NCBI Taxonomy" id="58242"/>
    <lineage>
        <taxon>Eukaryota</taxon>
        <taxon>Metazoa</taxon>
        <taxon>Ecdysozoa</taxon>
        <taxon>Arthropoda</taxon>
        <taxon>Hexapoda</taxon>
        <taxon>Insecta</taxon>
        <taxon>Pterygota</taxon>
        <taxon>Neoptera</taxon>
        <taxon>Endopterygota</taxon>
        <taxon>Diptera</taxon>
        <taxon>Nematocera</taxon>
        <taxon>Culicoidea</taxon>
        <taxon>Culicidae</taxon>
        <taxon>Anophelinae</taxon>
        <taxon>Anopheles</taxon>
    </lineage>
</organism>
<feature type="chain" id="PRO_5014824412" evidence="1">
    <location>
        <begin position="18"/>
        <end position="118"/>
    </location>
</feature>
<keyword evidence="1" id="KW-0732">Signal</keyword>